<evidence type="ECO:0000313" key="3">
    <source>
        <dbReference type="EMBL" id="QHU05049.1"/>
    </source>
</evidence>
<dbReference type="CDD" id="cd11301">
    <property type="entry name" value="Fut1_Fut2_like"/>
    <property type="match status" value="1"/>
</dbReference>
<name>A0A6C0JHJ5_9ZZZZ</name>
<sequence>MANHTIVSCYLMGGLGNQLFQVFTTLAYGIKNSKKVLFSYSEVLTTGIERPTYWSNFLKCLSPYVTKESIDLQIQHSEQGFRYEPIDAYDKNTILYGYFQSYLYFEEYRTILFSLIRVTNQKHDIREKFFELLSFHTNMVSMHFRMGDYKTKQDYHPIMPYEYYKNALAHILSKRDYCNVLYFCEKEDIGDVDLIINRLKIMFGSKVEFVLVDDTIPDWQQMLLMSCCKDNIIANSSFSWWGAYFNQNVEQIVCYPSVWFGHKIAHNTIDLFPPSWTKVDFSHRQ</sequence>
<evidence type="ECO:0008006" key="4">
    <source>
        <dbReference type="Google" id="ProtNLM"/>
    </source>
</evidence>
<dbReference type="AlphaFoldDB" id="A0A6C0JHJ5"/>
<organism evidence="3">
    <name type="scientific">viral metagenome</name>
    <dbReference type="NCBI Taxonomy" id="1070528"/>
    <lineage>
        <taxon>unclassified sequences</taxon>
        <taxon>metagenomes</taxon>
        <taxon>organismal metagenomes</taxon>
    </lineage>
</organism>
<dbReference type="GO" id="GO:0016020">
    <property type="term" value="C:membrane"/>
    <property type="evidence" value="ECO:0007669"/>
    <property type="project" value="InterPro"/>
</dbReference>
<dbReference type="Pfam" id="PF01531">
    <property type="entry name" value="Glyco_transf_11"/>
    <property type="match status" value="1"/>
</dbReference>
<dbReference type="PANTHER" id="PTHR11927">
    <property type="entry name" value="GALACTOSIDE 2-L-FUCOSYLTRANSFERASE"/>
    <property type="match status" value="1"/>
</dbReference>
<keyword evidence="2" id="KW-0808">Transferase</keyword>
<proteinExistence type="predicted"/>
<evidence type="ECO:0000256" key="2">
    <source>
        <dbReference type="ARBA" id="ARBA00022679"/>
    </source>
</evidence>
<keyword evidence="1" id="KW-0328">Glycosyltransferase</keyword>
<dbReference type="InterPro" id="IPR002516">
    <property type="entry name" value="Glyco_trans_11"/>
</dbReference>
<dbReference type="EMBL" id="MN740406">
    <property type="protein sequence ID" value="QHU05049.1"/>
    <property type="molecule type" value="Genomic_DNA"/>
</dbReference>
<dbReference type="GO" id="GO:0005975">
    <property type="term" value="P:carbohydrate metabolic process"/>
    <property type="evidence" value="ECO:0007669"/>
    <property type="project" value="InterPro"/>
</dbReference>
<evidence type="ECO:0000256" key="1">
    <source>
        <dbReference type="ARBA" id="ARBA00022676"/>
    </source>
</evidence>
<reference evidence="3" key="1">
    <citation type="journal article" date="2020" name="Nature">
        <title>Giant virus diversity and host interactions through global metagenomics.</title>
        <authorList>
            <person name="Schulz F."/>
            <person name="Roux S."/>
            <person name="Paez-Espino D."/>
            <person name="Jungbluth S."/>
            <person name="Walsh D.A."/>
            <person name="Denef V.J."/>
            <person name="McMahon K.D."/>
            <person name="Konstantinidis K.T."/>
            <person name="Eloe-Fadrosh E.A."/>
            <person name="Kyrpides N.C."/>
            <person name="Woyke T."/>
        </authorList>
    </citation>
    <scope>NUCLEOTIDE SEQUENCE</scope>
    <source>
        <strain evidence="3">GVMAG-M-3300027708-5</strain>
    </source>
</reference>
<protein>
    <recommendedName>
        <fullName evidence="4">Glycosyltransferase</fullName>
    </recommendedName>
</protein>
<accession>A0A6C0JHJ5</accession>
<dbReference type="GO" id="GO:0008107">
    <property type="term" value="F:galactoside 2-alpha-L-fucosyltransferase activity"/>
    <property type="evidence" value="ECO:0007669"/>
    <property type="project" value="InterPro"/>
</dbReference>
<dbReference type="PANTHER" id="PTHR11927:SF9">
    <property type="entry name" value="L-FUCOSYLTRANSFERASE"/>
    <property type="match status" value="1"/>
</dbReference>